<name>A0A9P8P278_9ASCO</name>
<dbReference type="RefSeq" id="XP_046060208.1">
    <property type="nucleotide sequence ID" value="XM_046206442.1"/>
</dbReference>
<protein>
    <submittedName>
        <fullName evidence="1">Uncharacterized protein</fullName>
    </submittedName>
</protein>
<organism evidence="1 2">
    <name type="scientific">Ogataea philodendri</name>
    <dbReference type="NCBI Taxonomy" id="1378263"/>
    <lineage>
        <taxon>Eukaryota</taxon>
        <taxon>Fungi</taxon>
        <taxon>Dikarya</taxon>
        <taxon>Ascomycota</taxon>
        <taxon>Saccharomycotina</taxon>
        <taxon>Pichiomycetes</taxon>
        <taxon>Pichiales</taxon>
        <taxon>Pichiaceae</taxon>
        <taxon>Ogataea</taxon>
    </lineage>
</organism>
<dbReference type="Proteomes" id="UP000769157">
    <property type="component" value="Unassembled WGS sequence"/>
</dbReference>
<gene>
    <name evidence="1" type="ORF">OGAPHI_005275</name>
</gene>
<evidence type="ECO:0000313" key="1">
    <source>
        <dbReference type="EMBL" id="KAH3663872.1"/>
    </source>
</evidence>
<evidence type="ECO:0000313" key="2">
    <source>
        <dbReference type="Proteomes" id="UP000769157"/>
    </source>
</evidence>
<dbReference type="GeneID" id="70237239"/>
<accession>A0A9P8P278</accession>
<reference evidence="1" key="2">
    <citation type="submission" date="2021-01" db="EMBL/GenBank/DDBJ databases">
        <authorList>
            <person name="Schikora-Tamarit M.A."/>
        </authorList>
    </citation>
    <scope>NUCLEOTIDE SEQUENCE</scope>
    <source>
        <strain evidence="1">CBS6075</strain>
    </source>
</reference>
<dbReference type="EMBL" id="JAEUBE010000366">
    <property type="protein sequence ID" value="KAH3663872.1"/>
    <property type="molecule type" value="Genomic_DNA"/>
</dbReference>
<comment type="caution">
    <text evidence="1">The sequence shown here is derived from an EMBL/GenBank/DDBJ whole genome shotgun (WGS) entry which is preliminary data.</text>
</comment>
<dbReference type="AlphaFoldDB" id="A0A9P8P278"/>
<proteinExistence type="predicted"/>
<dbReference type="OrthoDB" id="7616193at2759"/>
<sequence length="313" mass="33364">MIPVTKYGSMLEAGLLSSNGLVLTGQSEVVVVTVQSNVLGVSLGQFLDGGLDGLHTAWNSHRGSRNVGMASSTVPVSLERLWMEGDLDTKLLSDLVEQVSGHPQLVTHLDTFARSNLELPLGRHHLGVDTGNSDTGMQAGSVVGLDNVSGKHLTGTNTTVVWSLWGWETSLWPSVDRAINRVQQSVFLFQTKPDFFGGVGGHELVALMSVVELVWSSVVVPALSQDNNVVALSEWVWVESDRSEVDIGVVAWGLAGGRTVKVPLWQLGHISDFLGQGSSLGSHIARTVNPDVLGNHLAVLVQVHILGQGGCVF</sequence>
<reference evidence="1" key="1">
    <citation type="journal article" date="2021" name="Open Biol.">
        <title>Shared evolutionary footprints suggest mitochondrial oxidative damage underlies multiple complex I losses in fungi.</title>
        <authorList>
            <person name="Schikora-Tamarit M.A."/>
            <person name="Marcet-Houben M."/>
            <person name="Nosek J."/>
            <person name="Gabaldon T."/>
        </authorList>
    </citation>
    <scope>NUCLEOTIDE SEQUENCE</scope>
    <source>
        <strain evidence="1">CBS6075</strain>
    </source>
</reference>
<keyword evidence="2" id="KW-1185">Reference proteome</keyword>